<dbReference type="EMBL" id="UZAL01026704">
    <property type="protein sequence ID" value="VDP24798.1"/>
    <property type="molecule type" value="Genomic_DNA"/>
</dbReference>
<protein>
    <submittedName>
        <fullName evidence="1">Uncharacterized protein</fullName>
    </submittedName>
</protein>
<keyword evidence="2" id="KW-1185">Reference proteome</keyword>
<dbReference type="Proteomes" id="UP000269396">
    <property type="component" value="Unassembled WGS sequence"/>
</dbReference>
<dbReference type="AlphaFoldDB" id="A0A183NRJ1"/>
<organism evidence="1 2">
    <name type="scientific">Schistosoma mattheei</name>
    <dbReference type="NCBI Taxonomy" id="31246"/>
    <lineage>
        <taxon>Eukaryota</taxon>
        <taxon>Metazoa</taxon>
        <taxon>Spiralia</taxon>
        <taxon>Lophotrochozoa</taxon>
        <taxon>Platyhelminthes</taxon>
        <taxon>Trematoda</taxon>
        <taxon>Digenea</taxon>
        <taxon>Strigeidida</taxon>
        <taxon>Schistosomatoidea</taxon>
        <taxon>Schistosomatidae</taxon>
        <taxon>Schistosoma</taxon>
    </lineage>
</organism>
<reference evidence="1 2" key="1">
    <citation type="submission" date="2018-11" db="EMBL/GenBank/DDBJ databases">
        <authorList>
            <consortium name="Pathogen Informatics"/>
        </authorList>
    </citation>
    <scope>NUCLEOTIDE SEQUENCE [LARGE SCALE GENOMIC DNA]</scope>
    <source>
        <strain>Denwood</strain>
        <strain evidence="2">Zambia</strain>
    </source>
</reference>
<proteinExistence type="predicted"/>
<sequence>MNDLLQQESSVLLFRPDDVTLWREVQSQHDKLAFKKDLNRLQIWEDNNRLTFNTSACKITLLRHVSDYEYNLGYPS</sequence>
<evidence type="ECO:0000313" key="2">
    <source>
        <dbReference type="Proteomes" id="UP000269396"/>
    </source>
</evidence>
<evidence type="ECO:0000313" key="1">
    <source>
        <dbReference type="EMBL" id="VDP24798.1"/>
    </source>
</evidence>
<name>A0A183NRJ1_9TREM</name>
<accession>A0A183NRJ1</accession>
<dbReference type="STRING" id="31246.A0A183NRJ1"/>
<gene>
    <name evidence="1" type="ORF">SMTD_LOCUS4727</name>
</gene>